<accession>A0A4R2RQE0</accession>
<feature type="domain" description="ACT" evidence="1">
    <location>
        <begin position="71"/>
        <end position="142"/>
    </location>
</feature>
<proteinExistence type="predicted"/>
<dbReference type="InterPro" id="IPR045739">
    <property type="entry name" value="ACT_dom_pair"/>
</dbReference>
<organism evidence="2 3">
    <name type="scientific">Heliophilum fasciatum</name>
    <dbReference type="NCBI Taxonomy" id="35700"/>
    <lineage>
        <taxon>Bacteria</taxon>
        <taxon>Bacillati</taxon>
        <taxon>Bacillota</taxon>
        <taxon>Clostridia</taxon>
        <taxon>Eubacteriales</taxon>
        <taxon>Heliobacteriaceae</taxon>
        <taxon>Heliophilum</taxon>
    </lineage>
</organism>
<reference evidence="2 3" key="1">
    <citation type="submission" date="2019-03" db="EMBL/GenBank/DDBJ databases">
        <title>Genomic Encyclopedia of Type Strains, Phase IV (KMG-IV): sequencing the most valuable type-strain genomes for metagenomic binning, comparative biology and taxonomic classification.</title>
        <authorList>
            <person name="Goeker M."/>
        </authorList>
    </citation>
    <scope>NUCLEOTIDE SEQUENCE [LARGE SCALE GENOMIC DNA]</scope>
    <source>
        <strain evidence="2 3">DSM 11170</strain>
    </source>
</reference>
<dbReference type="Proteomes" id="UP000294813">
    <property type="component" value="Unassembled WGS sequence"/>
</dbReference>
<dbReference type="CDD" id="cd04908">
    <property type="entry name" value="ACT_Bt0572_1"/>
    <property type="match status" value="1"/>
</dbReference>
<dbReference type="Pfam" id="PF19571">
    <property type="entry name" value="ACT_8"/>
    <property type="match status" value="1"/>
</dbReference>
<dbReference type="AlphaFoldDB" id="A0A4R2RQE0"/>
<dbReference type="SUPFAM" id="SSF55021">
    <property type="entry name" value="ACT-like"/>
    <property type="match status" value="2"/>
</dbReference>
<dbReference type="InterPro" id="IPR002912">
    <property type="entry name" value="ACT_dom"/>
</dbReference>
<evidence type="ECO:0000259" key="1">
    <source>
        <dbReference type="PROSITE" id="PS51671"/>
    </source>
</evidence>
<name>A0A4R2RQE0_9FIRM</name>
<dbReference type="CDD" id="cd04882">
    <property type="entry name" value="ACT_Bt0572_2"/>
    <property type="match status" value="1"/>
</dbReference>
<gene>
    <name evidence="2" type="ORF">EDD73_12425</name>
</gene>
<dbReference type="Gene3D" id="3.30.2130.10">
    <property type="entry name" value="VC0802-like"/>
    <property type="match status" value="1"/>
</dbReference>
<dbReference type="PANTHER" id="PTHR40099:SF1">
    <property type="entry name" value="ACETOLACTATE SYNTHASE, SMALL SUBUNIT"/>
    <property type="match status" value="1"/>
</dbReference>
<evidence type="ECO:0000313" key="2">
    <source>
        <dbReference type="EMBL" id="TCP62051.1"/>
    </source>
</evidence>
<dbReference type="OrthoDB" id="9790662at2"/>
<comment type="caution">
    <text evidence="2">The sequence shown here is derived from an EMBL/GenBank/DDBJ whole genome shotgun (WGS) entry which is preliminary data.</text>
</comment>
<evidence type="ECO:0000313" key="3">
    <source>
        <dbReference type="Proteomes" id="UP000294813"/>
    </source>
</evidence>
<sequence length="143" mass="15670">MKVKQISVFLENKSGRLAMLTKTLAQKNINIRALSIADTTDFGILRLIVDRPDEAYQVLKEAGFTASETNVIGVQIPDCPGGLAQIMEVLAEAHINIEYLYALPEKPVDQALVIFRVERVDDAIIALQEAGITVLSGEEVYGL</sequence>
<dbReference type="RefSeq" id="WP_131920107.1">
    <property type="nucleotide sequence ID" value="NZ_JAOQNU010000024.1"/>
</dbReference>
<dbReference type="PROSITE" id="PS51671">
    <property type="entry name" value="ACT"/>
    <property type="match status" value="1"/>
</dbReference>
<dbReference type="EMBL" id="SLXT01000024">
    <property type="protein sequence ID" value="TCP62051.1"/>
    <property type="molecule type" value="Genomic_DNA"/>
</dbReference>
<dbReference type="InterPro" id="IPR045865">
    <property type="entry name" value="ACT-like_dom_sf"/>
</dbReference>
<keyword evidence="3" id="KW-1185">Reference proteome</keyword>
<dbReference type="PANTHER" id="PTHR40099">
    <property type="entry name" value="ACETOLACTATE SYNTHASE, SMALL SUBUNIT"/>
    <property type="match status" value="1"/>
</dbReference>
<protein>
    <recommendedName>
        <fullName evidence="1">ACT domain-containing protein</fullName>
    </recommendedName>
</protein>